<feature type="transmembrane region" description="Helical" evidence="5">
    <location>
        <begin position="97"/>
        <end position="124"/>
    </location>
</feature>
<dbReference type="GO" id="GO:0015499">
    <property type="term" value="F:formate transmembrane transporter activity"/>
    <property type="evidence" value="ECO:0007669"/>
    <property type="project" value="TreeGrafter"/>
</dbReference>
<dbReference type="EMBL" id="JACMYE010000005">
    <property type="protein sequence ID" value="MBC3178964.1"/>
    <property type="molecule type" value="Genomic_DNA"/>
</dbReference>
<feature type="transmembrane region" description="Helical" evidence="5">
    <location>
        <begin position="183"/>
        <end position="213"/>
    </location>
</feature>
<dbReference type="GO" id="GO:0005886">
    <property type="term" value="C:plasma membrane"/>
    <property type="evidence" value="ECO:0007669"/>
    <property type="project" value="TreeGrafter"/>
</dbReference>
<evidence type="ECO:0000313" key="9">
    <source>
        <dbReference type="Proteomes" id="UP000642876"/>
    </source>
</evidence>
<dbReference type="PANTHER" id="PTHR30520:SF8">
    <property type="entry name" value="NITRITE TRANSPORTER NIRC"/>
    <property type="match status" value="1"/>
</dbReference>
<dbReference type="KEGG" id="cluj:IAU68_01730"/>
<dbReference type="Gene3D" id="1.20.1080.10">
    <property type="entry name" value="Glycerol uptake facilitator protein"/>
    <property type="match status" value="1"/>
</dbReference>
<sequence>MSFYEAAPRAILNKTELFAKEPARIAIRAIMAGVYLGIMTAFALATAELLEGYAPGWGRYAFAAIFASTLYIIIVLQGELATGNMMFMTYGAIHKKVSPWTGFLLVLYVTIFNFIGAIVISWLISRTTMGQAVDVDGFLHTLLVAKLAKPSSTLFVEAILANMVVNIAFMLSTQAGQDYSAKLWGVIIVIPSFATMSYEHSIANFILTALGGFSIGPEHIEGFTNWNVIRNWVIVWLGNFVGGGFIMGGIYGWLNRTKTSYKD</sequence>
<dbReference type="EMBL" id="CP061032">
    <property type="protein sequence ID" value="QNP90536.1"/>
    <property type="molecule type" value="Genomic_DNA"/>
</dbReference>
<protein>
    <submittedName>
        <fullName evidence="7">Formate/nitrite transporter family protein</fullName>
    </submittedName>
</protein>
<keyword evidence="9" id="KW-1185">Reference proteome</keyword>
<feature type="transmembrane region" description="Helical" evidence="5">
    <location>
        <begin position="57"/>
        <end position="76"/>
    </location>
</feature>
<evidence type="ECO:0000313" key="6">
    <source>
        <dbReference type="EMBL" id="MBC3178964.1"/>
    </source>
</evidence>
<evidence type="ECO:0000256" key="1">
    <source>
        <dbReference type="ARBA" id="ARBA00004141"/>
    </source>
</evidence>
<dbReference type="Proteomes" id="UP000516235">
    <property type="component" value="Chromosome"/>
</dbReference>
<accession>A0A7H0JZS0</accession>
<keyword evidence="4 5" id="KW-0472">Membrane</keyword>
<comment type="subcellular location">
    <subcellularLocation>
        <location evidence="1">Membrane</location>
        <topology evidence="1">Multi-pass membrane protein</topology>
    </subcellularLocation>
</comment>
<dbReference type="InterPro" id="IPR000292">
    <property type="entry name" value="For/NO2_transpt"/>
</dbReference>
<dbReference type="InterPro" id="IPR023271">
    <property type="entry name" value="Aquaporin-like"/>
</dbReference>
<name>A0A7H0JZS0_9CORY</name>
<organism evidence="7 8">
    <name type="scientific">Corynebacterium lujinxingii</name>
    <dbReference type="NCBI Taxonomy" id="2763010"/>
    <lineage>
        <taxon>Bacteria</taxon>
        <taxon>Bacillati</taxon>
        <taxon>Actinomycetota</taxon>
        <taxon>Actinomycetes</taxon>
        <taxon>Mycobacteriales</taxon>
        <taxon>Corynebacteriaceae</taxon>
        <taxon>Corynebacterium</taxon>
    </lineage>
</organism>
<dbReference type="AlphaFoldDB" id="A0A7H0JZS0"/>
<evidence type="ECO:0000256" key="4">
    <source>
        <dbReference type="ARBA" id="ARBA00023136"/>
    </source>
</evidence>
<feature type="transmembrane region" description="Helical" evidence="5">
    <location>
        <begin position="233"/>
        <end position="254"/>
    </location>
</feature>
<evidence type="ECO:0000256" key="5">
    <source>
        <dbReference type="SAM" id="Phobius"/>
    </source>
</evidence>
<dbReference type="Proteomes" id="UP000642876">
    <property type="component" value="Unassembled WGS sequence"/>
</dbReference>
<feature type="transmembrane region" description="Helical" evidence="5">
    <location>
        <begin position="25"/>
        <end position="45"/>
    </location>
</feature>
<dbReference type="RefSeq" id="WP_171194338.1">
    <property type="nucleotide sequence ID" value="NZ_CP061032.1"/>
</dbReference>
<feature type="transmembrane region" description="Helical" evidence="5">
    <location>
        <begin position="152"/>
        <end position="171"/>
    </location>
</feature>
<keyword evidence="3 5" id="KW-1133">Transmembrane helix</keyword>
<dbReference type="PANTHER" id="PTHR30520">
    <property type="entry name" value="FORMATE TRANSPORTER-RELATED"/>
    <property type="match status" value="1"/>
</dbReference>
<evidence type="ECO:0000313" key="7">
    <source>
        <dbReference type="EMBL" id="QNP90536.1"/>
    </source>
</evidence>
<evidence type="ECO:0000256" key="2">
    <source>
        <dbReference type="ARBA" id="ARBA00022692"/>
    </source>
</evidence>
<reference evidence="8 9" key="1">
    <citation type="submission" date="2020-08" db="EMBL/GenBank/DDBJ databases">
        <title>novel species in genus Corynebacterium.</title>
        <authorList>
            <person name="Zhang G."/>
        </authorList>
    </citation>
    <scope>NUCLEOTIDE SEQUENCE [LARGE SCALE GENOMIC DNA]</scope>
    <source>
        <strain evidence="7">Zg-917</strain>
        <strain evidence="8 9">zg-917</strain>
    </source>
</reference>
<gene>
    <name evidence="6" type="ORF">H7348_06535</name>
    <name evidence="7" type="ORF">IAU68_01730</name>
</gene>
<proteinExistence type="predicted"/>
<keyword evidence="2 5" id="KW-0812">Transmembrane</keyword>
<evidence type="ECO:0000313" key="8">
    <source>
        <dbReference type="Proteomes" id="UP000516235"/>
    </source>
</evidence>
<evidence type="ECO:0000256" key="3">
    <source>
        <dbReference type="ARBA" id="ARBA00022989"/>
    </source>
</evidence>
<dbReference type="Pfam" id="PF01226">
    <property type="entry name" value="Form_Nir_trans"/>
    <property type="match status" value="1"/>
</dbReference>